<protein>
    <submittedName>
        <fullName evidence="3">Carbon-nitrogen hydrolase family protein</fullName>
    </submittedName>
</protein>
<dbReference type="Proteomes" id="UP000315252">
    <property type="component" value="Unassembled WGS sequence"/>
</dbReference>
<dbReference type="GO" id="GO:0016787">
    <property type="term" value="F:hydrolase activity"/>
    <property type="evidence" value="ECO:0007669"/>
    <property type="project" value="UniProtKB-KW"/>
</dbReference>
<keyword evidence="3" id="KW-0378">Hydrolase</keyword>
<dbReference type="OrthoDB" id="9803803at2"/>
<dbReference type="InterPro" id="IPR001110">
    <property type="entry name" value="UPF0012_CS"/>
</dbReference>
<accession>A0A545SY09</accession>
<dbReference type="PROSITE" id="PS50263">
    <property type="entry name" value="CN_HYDROLASE"/>
    <property type="match status" value="1"/>
</dbReference>
<dbReference type="PROSITE" id="PS01227">
    <property type="entry name" value="UPF0012"/>
    <property type="match status" value="1"/>
</dbReference>
<name>A0A545SY09_9PROT</name>
<evidence type="ECO:0000313" key="4">
    <source>
        <dbReference type="Proteomes" id="UP000315252"/>
    </source>
</evidence>
<feature type="domain" description="CN hydrolase" evidence="2">
    <location>
        <begin position="6"/>
        <end position="240"/>
    </location>
</feature>
<dbReference type="Pfam" id="PF00795">
    <property type="entry name" value="CN_hydrolase"/>
    <property type="match status" value="1"/>
</dbReference>
<dbReference type="InterPro" id="IPR036526">
    <property type="entry name" value="C-N_Hydrolase_sf"/>
</dbReference>
<dbReference type="PANTHER" id="PTHR23088:SF27">
    <property type="entry name" value="DEAMINATED GLUTATHIONE AMIDASE"/>
    <property type="match status" value="1"/>
</dbReference>
<comment type="caution">
    <text evidence="3">The sequence shown here is derived from an EMBL/GenBank/DDBJ whole genome shotgun (WGS) entry which is preliminary data.</text>
</comment>
<dbReference type="Gene3D" id="3.60.110.10">
    <property type="entry name" value="Carbon-nitrogen hydrolase"/>
    <property type="match status" value="1"/>
</dbReference>
<sequence length="265" mass="28403">MDAGMKRVALSQMAGVPGDIEATMARVLSDVEAAAREKADLLIFPEGIMTGYYSADLTAARVPDISAWLPELQRRAKSSRLAIIIGALVADGESIRNLALAIDEEGELVAQYCKRALYGKWEQATFTPGECSEVVVLAGIKTGLLICYDIEFPELTRQLAQAGAELIATPTALMAPSTEVAQVLVPARAIENQIFVAYCNRVGQEEELDFLGLSSIVAPDGKVLARAGGDPALILADLDLSEVGSSRSNSCYLDDLKRLQRGEEN</sequence>
<dbReference type="InterPro" id="IPR003010">
    <property type="entry name" value="C-N_Hydrolase"/>
</dbReference>
<dbReference type="EMBL" id="VHSH01000020">
    <property type="protein sequence ID" value="TQV69844.1"/>
    <property type="molecule type" value="Genomic_DNA"/>
</dbReference>
<dbReference type="AlphaFoldDB" id="A0A545SY09"/>
<organism evidence="3 4">
    <name type="scientific">Denitrobaculum tricleocarpae</name>
    <dbReference type="NCBI Taxonomy" id="2591009"/>
    <lineage>
        <taxon>Bacteria</taxon>
        <taxon>Pseudomonadati</taxon>
        <taxon>Pseudomonadota</taxon>
        <taxon>Alphaproteobacteria</taxon>
        <taxon>Rhodospirillales</taxon>
        <taxon>Rhodospirillaceae</taxon>
        <taxon>Denitrobaculum</taxon>
    </lineage>
</organism>
<evidence type="ECO:0000256" key="1">
    <source>
        <dbReference type="ARBA" id="ARBA00010613"/>
    </source>
</evidence>
<dbReference type="SUPFAM" id="SSF56317">
    <property type="entry name" value="Carbon-nitrogen hydrolase"/>
    <property type="match status" value="1"/>
</dbReference>
<comment type="similarity">
    <text evidence="1">Belongs to the carbon-nitrogen hydrolase superfamily. NIT1/NIT2 family.</text>
</comment>
<reference evidence="3 4" key="1">
    <citation type="submission" date="2019-06" db="EMBL/GenBank/DDBJ databases">
        <title>Whole genome sequence for Rhodospirillaceae sp. R148.</title>
        <authorList>
            <person name="Wang G."/>
        </authorList>
    </citation>
    <scope>NUCLEOTIDE SEQUENCE [LARGE SCALE GENOMIC DNA]</scope>
    <source>
        <strain evidence="3 4">R148</strain>
    </source>
</reference>
<gene>
    <name evidence="3" type="ORF">FKG95_28615</name>
</gene>
<dbReference type="PANTHER" id="PTHR23088">
    <property type="entry name" value="NITRILASE-RELATED"/>
    <property type="match status" value="1"/>
</dbReference>
<dbReference type="InterPro" id="IPR044083">
    <property type="entry name" value="RamA-like"/>
</dbReference>
<evidence type="ECO:0000259" key="2">
    <source>
        <dbReference type="PROSITE" id="PS50263"/>
    </source>
</evidence>
<keyword evidence="4" id="KW-1185">Reference proteome</keyword>
<proteinExistence type="inferred from homology"/>
<evidence type="ECO:0000313" key="3">
    <source>
        <dbReference type="EMBL" id="TQV69844.1"/>
    </source>
</evidence>
<dbReference type="CDD" id="cd07576">
    <property type="entry name" value="R-amidase_like"/>
    <property type="match status" value="1"/>
</dbReference>